<dbReference type="EMBL" id="JAJOZR010000022">
    <property type="protein sequence ID" value="MCD7111811.1"/>
    <property type="molecule type" value="Genomic_DNA"/>
</dbReference>
<dbReference type="SMART" id="SM00255">
    <property type="entry name" value="TIR"/>
    <property type="match status" value="1"/>
</dbReference>
<dbReference type="RefSeq" id="WP_231816832.1">
    <property type="nucleotide sequence ID" value="NZ_JAJOZR010000022.1"/>
</dbReference>
<accession>A0A9X1NXK8</accession>
<keyword evidence="3" id="KW-0675">Receptor</keyword>
<comment type="caution">
    <text evidence="3">The sequence shown here is derived from an EMBL/GenBank/DDBJ whole genome shotgun (WGS) entry which is preliminary data.</text>
</comment>
<gene>
    <name evidence="3" type="ORF">LRX75_22550</name>
</gene>
<keyword evidence="4" id="KW-1185">Reference proteome</keyword>
<feature type="domain" description="TIR" evidence="2">
    <location>
        <begin position="1"/>
        <end position="127"/>
    </location>
</feature>
<evidence type="ECO:0000256" key="1">
    <source>
        <dbReference type="SAM" id="MobiDB-lite"/>
    </source>
</evidence>
<dbReference type="Proteomes" id="UP001139089">
    <property type="component" value="Unassembled WGS sequence"/>
</dbReference>
<dbReference type="InterPro" id="IPR000157">
    <property type="entry name" value="TIR_dom"/>
</dbReference>
<dbReference type="GO" id="GO:0007165">
    <property type="term" value="P:signal transduction"/>
    <property type="evidence" value="ECO:0007669"/>
    <property type="project" value="InterPro"/>
</dbReference>
<reference evidence="3" key="1">
    <citation type="submission" date="2021-12" db="EMBL/GenBank/DDBJ databases">
        <authorList>
            <person name="Li Y."/>
        </authorList>
    </citation>
    <scope>NUCLEOTIDE SEQUENCE</scope>
    <source>
        <strain evidence="3">DKSPLA3</strain>
    </source>
</reference>
<evidence type="ECO:0000313" key="3">
    <source>
        <dbReference type="EMBL" id="MCD7111811.1"/>
    </source>
</evidence>
<dbReference type="AlphaFoldDB" id="A0A9X1NXK8"/>
<feature type="compositionally biased region" description="Low complexity" evidence="1">
    <location>
        <begin position="154"/>
        <end position="171"/>
    </location>
</feature>
<sequence>MTDFFVSYTHPDRQWAEWIAFVLEEEGYTTIIQAWDFRPGSNFVLEMQQAAATAKRTVMVLSPAYLTSKMAAPEWASAFAQDPQGLERKLIPIMVRECKTEGLLPTIVQARLMGMDEATARQTLVAGVKDERAKPSHRPGFPGGPSQVDAKTFPGSEGQMSQPQSQPQRSSLLPKMKMQWTDRDRRQFLKQGFETIRQTFEANLQQVTREESRLEFDFTPSSATDFSAELFLDGNSKCKSRIWIDNAMGHDKIAVQEGRTSGNGYNEMLAPSLDGELVFSASMGTSFQQSGEGMNLKQLSPDDAATYLWERFVKPLSY</sequence>
<organism evidence="3 4">
    <name type="scientific">Rhizobium quercicola</name>
    <dbReference type="NCBI Taxonomy" id="2901226"/>
    <lineage>
        <taxon>Bacteria</taxon>
        <taxon>Pseudomonadati</taxon>
        <taxon>Pseudomonadota</taxon>
        <taxon>Alphaproteobacteria</taxon>
        <taxon>Hyphomicrobiales</taxon>
        <taxon>Rhizobiaceae</taxon>
        <taxon>Rhizobium/Agrobacterium group</taxon>
        <taxon>Rhizobium</taxon>
    </lineage>
</organism>
<dbReference type="InterPro" id="IPR035897">
    <property type="entry name" value="Toll_tir_struct_dom_sf"/>
</dbReference>
<dbReference type="SUPFAM" id="SSF52200">
    <property type="entry name" value="Toll/Interleukin receptor TIR domain"/>
    <property type="match status" value="1"/>
</dbReference>
<evidence type="ECO:0000259" key="2">
    <source>
        <dbReference type="PROSITE" id="PS50104"/>
    </source>
</evidence>
<dbReference type="Gene3D" id="3.40.50.10140">
    <property type="entry name" value="Toll/interleukin-1 receptor homology (TIR) domain"/>
    <property type="match status" value="1"/>
</dbReference>
<protein>
    <submittedName>
        <fullName evidence="3">Toll/interleukin-1 receptor domain-containing protein</fullName>
    </submittedName>
</protein>
<evidence type="ECO:0000313" key="4">
    <source>
        <dbReference type="Proteomes" id="UP001139089"/>
    </source>
</evidence>
<feature type="region of interest" description="Disordered" evidence="1">
    <location>
        <begin position="128"/>
        <end position="171"/>
    </location>
</feature>
<proteinExistence type="predicted"/>
<dbReference type="PROSITE" id="PS50104">
    <property type="entry name" value="TIR"/>
    <property type="match status" value="1"/>
</dbReference>
<name>A0A9X1NXK8_9HYPH</name>
<dbReference type="Pfam" id="PF13676">
    <property type="entry name" value="TIR_2"/>
    <property type="match status" value="1"/>
</dbReference>